<evidence type="ECO:0000313" key="3">
    <source>
        <dbReference type="Proteomes" id="UP000515955"/>
    </source>
</evidence>
<keyword evidence="2" id="KW-0378">Hydrolase</keyword>
<dbReference type="SUPFAM" id="SSF53187">
    <property type="entry name" value="Zn-dependent exopeptidases"/>
    <property type="match status" value="1"/>
</dbReference>
<keyword evidence="3" id="KW-1185">Reference proteome</keyword>
<accession>A0A7G9SCG4</accession>
<evidence type="ECO:0000256" key="1">
    <source>
        <dbReference type="SAM" id="MobiDB-lite"/>
    </source>
</evidence>
<feature type="region of interest" description="Disordered" evidence="1">
    <location>
        <begin position="89"/>
        <end position="108"/>
    </location>
</feature>
<protein>
    <submittedName>
        <fullName evidence="2">N-formylglutamate amidohydrolase</fullName>
    </submittedName>
</protein>
<gene>
    <name evidence="2" type="ORF">H9L12_02815</name>
</gene>
<dbReference type="InterPro" id="IPR007709">
    <property type="entry name" value="N-FG_amidohydro"/>
</dbReference>
<dbReference type="Pfam" id="PF05013">
    <property type="entry name" value="FGase"/>
    <property type="match status" value="1"/>
</dbReference>
<dbReference type="GO" id="GO:0016787">
    <property type="term" value="F:hydrolase activity"/>
    <property type="evidence" value="ECO:0007669"/>
    <property type="project" value="UniProtKB-KW"/>
</dbReference>
<dbReference type="EMBL" id="CP060717">
    <property type="protein sequence ID" value="QNN65539.1"/>
    <property type="molecule type" value="Genomic_DNA"/>
</dbReference>
<reference evidence="2 3" key="1">
    <citation type="submission" date="2020-08" db="EMBL/GenBank/DDBJ databases">
        <title>Genome sequence of Sphingomonas rhizophila KACC 19189T.</title>
        <authorList>
            <person name="Hyun D.-W."/>
            <person name="Bae J.-W."/>
        </authorList>
    </citation>
    <scope>NUCLEOTIDE SEQUENCE [LARGE SCALE GENOMIC DNA]</scope>
    <source>
        <strain evidence="2 3">KACC 19189</strain>
    </source>
</reference>
<dbReference type="Proteomes" id="UP000515955">
    <property type="component" value="Chromosome"/>
</dbReference>
<organism evidence="2 3">
    <name type="scientific">Sphingomonas rhizophila</name>
    <dbReference type="NCBI Taxonomy" id="2071607"/>
    <lineage>
        <taxon>Bacteria</taxon>
        <taxon>Pseudomonadati</taxon>
        <taxon>Pseudomonadota</taxon>
        <taxon>Alphaproteobacteria</taxon>
        <taxon>Sphingomonadales</taxon>
        <taxon>Sphingomonadaceae</taxon>
        <taxon>Sphingomonas</taxon>
    </lineage>
</organism>
<sequence length="282" mass="30371">MATRSLPGHSSVPSRTNQPVLLSIPHAGRDYPNWLSALAWSGRASLEPLEDPLVDRLAWRAIAAGHGAVIARCPRAAIDCNRAEDELDPSAVENVPAPAPGSRARAGLGLFPSRTQRHGGLWRRLLTDEEVKTRLDSVHRPYHEELAERLEALAADHGGAVLIDLHSMPPRPRGAPQAQIVIGDRHGTSAAAWLSDLAWGIARDAGFSALRNDPFAGGHIVARHGRPADNVHALQIEIDRSAYCLRDCRTPGPGFERVARFIETLADRSGDAMSPVAAMAAE</sequence>
<dbReference type="KEGG" id="srhi:H9L12_02815"/>
<dbReference type="AlphaFoldDB" id="A0A7G9SCG4"/>
<proteinExistence type="predicted"/>
<dbReference type="RefSeq" id="WP_187542530.1">
    <property type="nucleotide sequence ID" value="NZ_CP060717.1"/>
</dbReference>
<evidence type="ECO:0000313" key="2">
    <source>
        <dbReference type="EMBL" id="QNN65539.1"/>
    </source>
</evidence>
<name>A0A7G9SCG4_9SPHN</name>
<dbReference type="Gene3D" id="3.40.630.40">
    <property type="entry name" value="Zn-dependent exopeptidases"/>
    <property type="match status" value="1"/>
</dbReference>